<name>A0A926ENL9_9FIRM</name>
<keyword evidence="3" id="KW-1185">Reference proteome</keyword>
<dbReference type="Proteomes" id="UP000655830">
    <property type="component" value="Unassembled WGS sequence"/>
</dbReference>
<dbReference type="AlphaFoldDB" id="A0A926ENL9"/>
<gene>
    <name evidence="2" type="ORF">H8718_19080</name>
</gene>
<evidence type="ECO:0000256" key="1">
    <source>
        <dbReference type="SAM" id="Coils"/>
    </source>
</evidence>
<sequence length="281" mass="33341">MADVTFGVKVPEEMKNELAEIMKSTQLTGKEFMGLLLTTYKLEQKKQAEDLLVKDIDELQRLLQRIQTMYLNVSERVGLVVEERIGEVEAVVVQKEEEKETLIKEKSLLEEKINNLLKEKEKAKDLYVALEKAYSELEEQISEQKIQIKQHHTLCEKYEEQIVGLKEENSKWERLEIEIKERNEENERLKVRNDEVSSELWFAQREVEKLKELLKQEEEGKNKELTTLKEKYDLELQNSLLEQKLVFTNKIEVLKEEQHKVQQELNDRIQNLLLGIKMENK</sequence>
<organism evidence="2 3">
    <name type="scientific">Zhenhengia yiwuensis</name>
    <dbReference type="NCBI Taxonomy" id="2763666"/>
    <lineage>
        <taxon>Bacteria</taxon>
        <taxon>Bacillati</taxon>
        <taxon>Bacillota</taxon>
        <taxon>Clostridia</taxon>
        <taxon>Lachnospirales</taxon>
        <taxon>Lachnospiraceae</taxon>
        <taxon>Zhenhengia</taxon>
    </lineage>
</organism>
<evidence type="ECO:0000313" key="3">
    <source>
        <dbReference type="Proteomes" id="UP000655830"/>
    </source>
</evidence>
<comment type="caution">
    <text evidence="2">The sequence shown here is derived from an EMBL/GenBank/DDBJ whole genome shotgun (WGS) entry which is preliminary data.</text>
</comment>
<keyword evidence="1" id="KW-0175">Coiled coil</keyword>
<protein>
    <submittedName>
        <fullName evidence="2">Uncharacterized protein</fullName>
    </submittedName>
</protein>
<dbReference type="EMBL" id="JACRSY010000062">
    <property type="protein sequence ID" value="MBC8581592.1"/>
    <property type="molecule type" value="Genomic_DNA"/>
</dbReference>
<dbReference type="RefSeq" id="WP_249334595.1">
    <property type="nucleotide sequence ID" value="NZ_JACRSY010000062.1"/>
</dbReference>
<reference evidence="2" key="1">
    <citation type="submission" date="2020-08" db="EMBL/GenBank/DDBJ databases">
        <title>Genome public.</title>
        <authorList>
            <person name="Liu C."/>
            <person name="Sun Q."/>
        </authorList>
    </citation>
    <scope>NUCLEOTIDE SEQUENCE</scope>
    <source>
        <strain evidence="2">NSJ-12</strain>
    </source>
</reference>
<accession>A0A926ENL9</accession>
<evidence type="ECO:0000313" key="2">
    <source>
        <dbReference type="EMBL" id="MBC8581592.1"/>
    </source>
</evidence>
<feature type="coiled-coil region" evidence="1">
    <location>
        <begin position="42"/>
        <end position="271"/>
    </location>
</feature>
<proteinExistence type="predicted"/>